<sequence length="88" mass="9913">MNSHGSQKQNVLLVCRVDNNARDKKNYMLASKACLEHTLGEWGESPHARLGLFAKFICTSMDLKSVLPLLPYLIIQDGELNETLRLVN</sequence>
<name>A0A0A9DH35_ARUDO</name>
<proteinExistence type="predicted"/>
<accession>A0A0A9DH35</accession>
<dbReference type="EMBL" id="GBRH01210799">
    <property type="protein sequence ID" value="JAD87096.1"/>
    <property type="molecule type" value="Transcribed_RNA"/>
</dbReference>
<dbReference type="AlphaFoldDB" id="A0A0A9DH35"/>
<evidence type="ECO:0000313" key="1">
    <source>
        <dbReference type="EMBL" id="JAD87096.1"/>
    </source>
</evidence>
<reference evidence="1" key="1">
    <citation type="submission" date="2014-09" db="EMBL/GenBank/DDBJ databases">
        <authorList>
            <person name="Magalhaes I.L.F."/>
            <person name="Oliveira U."/>
            <person name="Santos F.R."/>
            <person name="Vidigal T.H.D.A."/>
            <person name="Brescovit A.D."/>
            <person name="Santos A.J."/>
        </authorList>
    </citation>
    <scope>NUCLEOTIDE SEQUENCE</scope>
    <source>
        <tissue evidence="1">Shoot tissue taken approximately 20 cm above the soil surface</tissue>
    </source>
</reference>
<protein>
    <submittedName>
        <fullName evidence="1">Uncharacterized protein</fullName>
    </submittedName>
</protein>
<organism evidence="1">
    <name type="scientific">Arundo donax</name>
    <name type="common">Giant reed</name>
    <name type="synonym">Donax arundinaceus</name>
    <dbReference type="NCBI Taxonomy" id="35708"/>
    <lineage>
        <taxon>Eukaryota</taxon>
        <taxon>Viridiplantae</taxon>
        <taxon>Streptophyta</taxon>
        <taxon>Embryophyta</taxon>
        <taxon>Tracheophyta</taxon>
        <taxon>Spermatophyta</taxon>
        <taxon>Magnoliopsida</taxon>
        <taxon>Liliopsida</taxon>
        <taxon>Poales</taxon>
        <taxon>Poaceae</taxon>
        <taxon>PACMAD clade</taxon>
        <taxon>Arundinoideae</taxon>
        <taxon>Arundineae</taxon>
        <taxon>Arundo</taxon>
    </lineage>
</organism>
<reference evidence="1" key="2">
    <citation type="journal article" date="2015" name="Data Brief">
        <title>Shoot transcriptome of the giant reed, Arundo donax.</title>
        <authorList>
            <person name="Barrero R.A."/>
            <person name="Guerrero F.D."/>
            <person name="Moolhuijzen P."/>
            <person name="Goolsby J.A."/>
            <person name="Tidwell J."/>
            <person name="Bellgard S.E."/>
            <person name="Bellgard M.I."/>
        </authorList>
    </citation>
    <scope>NUCLEOTIDE SEQUENCE</scope>
    <source>
        <tissue evidence="1">Shoot tissue taken approximately 20 cm above the soil surface</tissue>
    </source>
</reference>